<keyword evidence="2" id="KW-1003">Cell membrane</keyword>
<keyword evidence="3 6" id="KW-0812">Transmembrane</keyword>
<dbReference type="CDD" id="cd06581">
    <property type="entry name" value="TM_PBP1_LivM_like"/>
    <property type="match status" value="1"/>
</dbReference>
<reference evidence="7 8" key="1">
    <citation type="submission" date="2020-05" db="EMBL/GenBank/DDBJ databases">
        <title>Azospirillum oleiclasticum sp. nov, a nitrogen-fixing and heavy crude oil-emulsifying bacterium isolated from the crude oil of Yumen Oilfield.</title>
        <authorList>
            <person name="Wu D."/>
            <person name="Cai M."/>
            <person name="Zhang X."/>
        </authorList>
    </citation>
    <scope>NUCLEOTIDE SEQUENCE [LARGE SCALE GENOMIC DNA]</scope>
    <source>
        <strain evidence="7 8">ROY-1-1-2</strain>
    </source>
</reference>
<evidence type="ECO:0000256" key="1">
    <source>
        <dbReference type="ARBA" id="ARBA00004651"/>
    </source>
</evidence>
<evidence type="ECO:0000256" key="2">
    <source>
        <dbReference type="ARBA" id="ARBA00022475"/>
    </source>
</evidence>
<dbReference type="Pfam" id="PF02653">
    <property type="entry name" value="BPD_transp_2"/>
    <property type="match status" value="1"/>
</dbReference>
<feature type="transmembrane region" description="Helical" evidence="6">
    <location>
        <begin position="108"/>
        <end position="126"/>
    </location>
</feature>
<feature type="transmembrane region" description="Helical" evidence="6">
    <location>
        <begin position="159"/>
        <end position="177"/>
    </location>
</feature>
<evidence type="ECO:0000256" key="3">
    <source>
        <dbReference type="ARBA" id="ARBA00022692"/>
    </source>
</evidence>
<dbReference type="RefSeq" id="WP_180282808.1">
    <property type="nucleotide sequence ID" value="NZ_JABFDB010000010.1"/>
</dbReference>
<evidence type="ECO:0000256" key="5">
    <source>
        <dbReference type="ARBA" id="ARBA00023136"/>
    </source>
</evidence>
<evidence type="ECO:0000256" key="4">
    <source>
        <dbReference type="ARBA" id="ARBA00022989"/>
    </source>
</evidence>
<keyword evidence="8" id="KW-1185">Reference proteome</keyword>
<keyword evidence="4 6" id="KW-1133">Transmembrane helix</keyword>
<dbReference type="InterPro" id="IPR001851">
    <property type="entry name" value="ABC_transp_permease"/>
</dbReference>
<dbReference type="PANTHER" id="PTHR30482:SF10">
    <property type="entry name" value="HIGH-AFFINITY BRANCHED-CHAIN AMINO ACID TRANSPORT PROTEIN BRAE"/>
    <property type="match status" value="1"/>
</dbReference>
<gene>
    <name evidence="7" type="ORF">HND93_15060</name>
</gene>
<feature type="transmembrane region" description="Helical" evidence="6">
    <location>
        <begin position="60"/>
        <end position="77"/>
    </location>
</feature>
<feature type="transmembrane region" description="Helical" evidence="6">
    <location>
        <begin position="27"/>
        <end position="48"/>
    </location>
</feature>
<evidence type="ECO:0000256" key="6">
    <source>
        <dbReference type="SAM" id="Phobius"/>
    </source>
</evidence>
<organism evidence="7 8">
    <name type="scientific">Azospirillum oleiclasticum</name>
    <dbReference type="NCBI Taxonomy" id="2735135"/>
    <lineage>
        <taxon>Bacteria</taxon>
        <taxon>Pseudomonadati</taxon>
        <taxon>Pseudomonadota</taxon>
        <taxon>Alphaproteobacteria</taxon>
        <taxon>Rhodospirillales</taxon>
        <taxon>Azospirillaceae</taxon>
        <taxon>Azospirillum</taxon>
    </lineage>
</organism>
<comment type="caution">
    <text evidence="7">The sequence shown here is derived from an EMBL/GenBank/DDBJ whole genome shotgun (WGS) entry which is preliminary data.</text>
</comment>
<dbReference type="InterPro" id="IPR043428">
    <property type="entry name" value="LivM-like"/>
</dbReference>
<feature type="transmembrane region" description="Helical" evidence="6">
    <location>
        <begin position="290"/>
        <end position="315"/>
    </location>
</feature>
<sequence length="324" mass="33693">MRPSLVLAAVALTVAALLPLTLDPAGYLIRVLTVTLLFAAMSQAWNIVGGLANQMSLGHAAFFGIGAYTSTILLVNYGLSPWIGMLAGAALGAAFAALVSVPTMGLRGHYFALATLAFGEVMRVIANSWPSLTGGPAGISVPFAPDSLLMLQFKSTLPYYYLMLAALVLVTAVFVVTKAGALGYRLRAVKENPDAAEVVGVDTARVKTIAAVMSGGIMAALGTAYAQFTFFFDPETVFGLGPISIRVALIAILGGIGTAAGPIVGAFVIIPLEELANSWLSAGTAGLSQLVYGILLMLIILVQPRGLVAPVEALAARWRTRRAR</sequence>
<protein>
    <submittedName>
        <fullName evidence="7">Branched-chain amino acid ABC transporter permease</fullName>
    </submittedName>
</protein>
<name>A0ABX2TD18_9PROT</name>
<feature type="transmembrane region" description="Helical" evidence="6">
    <location>
        <begin position="247"/>
        <end position="270"/>
    </location>
</feature>
<feature type="transmembrane region" description="Helical" evidence="6">
    <location>
        <begin position="83"/>
        <end position="101"/>
    </location>
</feature>
<dbReference type="EMBL" id="JABFDB010000010">
    <property type="protein sequence ID" value="NYZ21033.1"/>
    <property type="molecule type" value="Genomic_DNA"/>
</dbReference>
<keyword evidence="5 6" id="KW-0472">Membrane</keyword>
<dbReference type="Proteomes" id="UP000584642">
    <property type="component" value="Unassembled WGS sequence"/>
</dbReference>
<comment type="subcellular location">
    <subcellularLocation>
        <location evidence="1">Cell membrane</location>
        <topology evidence="1">Multi-pass membrane protein</topology>
    </subcellularLocation>
</comment>
<evidence type="ECO:0000313" key="7">
    <source>
        <dbReference type="EMBL" id="NYZ21033.1"/>
    </source>
</evidence>
<accession>A0ABX2TD18</accession>
<dbReference type="PANTHER" id="PTHR30482">
    <property type="entry name" value="HIGH-AFFINITY BRANCHED-CHAIN AMINO ACID TRANSPORT SYSTEM PERMEASE"/>
    <property type="match status" value="1"/>
</dbReference>
<evidence type="ECO:0000313" key="8">
    <source>
        <dbReference type="Proteomes" id="UP000584642"/>
    </source>
</evidence>
<proteinExistence type="predicted"/>